<evidence type="ECO:0000313" key="2">
    <source>
        <dbReference type="EMBL" id="MBB5719481.1"/>
    </source>
</evidence>
<comment type="caution">
    <text evidence="2">The sequence shown here is derived from an EMBL/GenBank/DDBJ whole genome shotgun (WGS) entry which is preliminary data.</text>
</comment>
<dbReference type="PROSITE" id="PS51257">
    <property type="entry name" value="PROKAR_LIPOPROTEIN"/>
    <property type="match status" value="1"/>
</dbReference>
<dbReference type="EMBL" id="JACIJI010000004">
    <property type="protein sequence ID" value="MBB5719481.1"/>
    <property type="molecule type" value="Genomic_DNA"/>
</dbReference>
<dbReference type="AlphaFoldDB" id="A0A840Z053"/>
<protein>
    <recommendedName>
        <fullName evidence="4">Lipoprotein</fullName>
    </recommendedName>
</protein>
<name>A0A840Z053_9SPHN</name>
<evidence type="ECO:0000313" key="3">
    <source>
        <dbReference type="Proteomes" id="UP000554342"/>
    </source>
</evidence>
<proteinExistence type="predicted"/>
<gene>
    <name evidence="2" type="ORF">FHR23_002422</name>
</gene>
<feature type="chain" id="PRO_5033003903" description="Lipoprotein" evidence="1">
    <location>
        <begin position="24"/>
        <end position="113"/>
    </location>
</feature>
<keyword evidence="1" id="KW-0732">Signal</keyword>
<evidence type="ECO:0008006" key="4">
    <source>
        <dbReference type="Google" id="ProtNLM"/>
    </source>
</evidence>
<organism evidence="2 3">
    <name type="scientific">Stakelama sediminis</name>
    <dbReference type="NCBI Taxonomy" id="463200"/>
    <lineage>
        <taxon>Bacteria</taxon>
        <taxon>Pseudomonadati</taxon>
        <taxon>Pseudomonadota</taxon>
        <taxon>Alphaproteobacteria</taxon>
        <taxon>Sphingomonadales</taxon>
        <taxon>Sphingomonadaceae</taxon>
        <taxon>Stakelama</taxon>
    </lineage>
</organism>
<dbReference type="RefSeq" id="WP_184004249.1">
    <property type="nucleotide sequence ID" value="NZ_BAABIF010000001.1"/>
</dbReference>
<keyword evidence="3" id="KW-1185">Reference proteome</keyword>
<accession>A0A840Z053</accession>
<dbReference type="Proteomes" id="UP000554342">
    <property type="component" value="Unassembled WGS sequence"/>
</dbReference>
<sequence>MKRLLIATAALVALAGCNSRKPAAPENNQAATISPENNVAAKVAAMGPQERNVVMIRAILDAGGKCEGVTKSELIGNPADNEWRATCTDGTAHLVQIKPDGTAIVVSRTDQGG</sequence>
<reference evidence="2 3" key="1">
    <citation type="submission" date="2020-08" db="EMBL/GenBank/DDBJ databases">
        <title>Genomic Encyclopedia of Type Strains, Phase IV (KMG-IV): sequencing the most valuable type-strain genomes for metagenomic binning, comparative biology and taxonomic classification.</title>
        <authorList>
            <person name="Goeker M."/>
        </authorList>
    </citation>
    <scope>NUCLEOTIDE SEQUENCE [LARGE SCALE GENOMIC DNA]</scope>
    <source>
        <strain evidence="2 3">DSM 27203</strain>
    </source>
</reference>
<evidence type="ECO:0000256" key="1">
    <source>
        <dbReference type="SAM" id="SignalP"/>
    </source>
</evidence>
<feature type="signal peptide" evidence="1">
    <location>
        <begin position="1"/>
        <end position="23"/>
    </location>
</feature>